<protein>
    <submittedName>
        <fullName evidence="1">Uncharacterized protein</fullName>
    </submittedName>
</protein>
<organism evidence="1 2">
    <name type="scientific">Mucilaginibacter gotjawali</name>
    <dbReference type="NCBI Taxonomy" id="1550579"/>
    <lineage>
        <taxon>Bacteria</taxon>
        <taxon>Pseudomonadati</taxon>
        <taxon>Bacteroidota</taxon>
        <taxon>Sphingobacteriia</taxon>
        <taxon>Sphingobacteriales</taxon>
        <taxon>Sphingobacteriaceae</taxon>
        <taxon>Mucilaginibacter</taxon>
    </lineage>
</organism>
<dbReference type="PROSITE" id="PS51257">
    <property type="entry name" value="PROKAR_LIPOPROTEIN"/>
    <property type="match status" value="1"/>
</dbReference>
<gene>
    <name evidence="1" type="ORF">MgSA37_03681</name>
</gene>
<dbReference type="Proteomes" id="UP000218263">
    <property type="component" value="Chromosome"/>
</dbReference>
<dbReference type="OrthoDB" id="660167at2"/>
<keyword evidence="2" id="KW-1185">Reference proteome</keyword>
<dbReference type="Gene3D" id="2.60.40.10">
    <property type="entry name" value="Immunoglobulins"/>
    <property type="match status" value="2"/>
</dbReference>
<accession>A0A0X8X4E5</accession>
<dbReference type="RefSeq" id="WP_096353843.1">
    <property type="nucleotide sequence ID" value="NZ_AP017313.1"/>
</dbReference>
<dbReference type="KEGG" id="mgot:MgSA37_03681"/>
<dbReference type="InterPro" id="IPR013783">
    <property type="entry name" value="Ig-like_fold"/>
</dbReference>
<evidence type="ECO:0000313" key="1">
    <source>
        <dbReference type="EMBL" id="BAU55492.1"/>
    </source>
</evidence>
<dbReference type="AlphaFoldDB" id="A0A0X8X4E5"/>
<evidence type="ECO:0000313" key="2">
    <source>
        <dbReference type="Proteomes" id="UP000218263"/>
    </source>
</evidence>
<reference evidence="1 2" key="1">
    <citation type="submission" date="2015-12" db="EMBL/GenBank/DDBJ databases">
        <title>Genome sequence of Mucilaginibacter gotjawali.</title>
        <authorList>
            <person name="Lee J.S."/>
            <person name="Lee K.C."/>
            <person name="Kim K.K."/>
            <person name="Lee B.W."/>
        </authorList>
    </citation>
    <scope>NUCLEOTIDE SEQUENCE [LARGE SCALE GENOMIC DNA]</scope>
    <source>
        <strain evidence="1 2">SA3-7</strain>
    </source>
</reference>
<dbReference type="SUPFAM" id="SSF81296">
    <property type="entry name" value="E set domains"/>
    <property type="match status" value="1"/>
</dbReference>
<dbReference type="EMBL" id="AP017313">
    <property type="protein sequence ID" value="BAU55492.1"/>
    <property type="molecule type" value="Genomic_DNA"/>
</dbReference>
<dbReference type="InterPro" id="IPR014756">
    <property type="entry name" value="Ig_E-set"/>
</dbReference>
<proteinExistence type="predicted"/>
<sequence>MKLSKIYYWILPALAVFGMASCKKQSGLGYTPGTGAPTISSVQTINKYKTDTVIQSTTTYSSSGIVTTVLDTNLNHTSVMAFDSTTATGNLGTMYKINGANLGSATKLTINGVNVYYNRSLGSDNAIIFTLPNNIPYVQPQPNEIVITTLHGSVTYKFTTLPPPPTILQVSDFDFWSNTQLTLSGKGFASVSAVKLLATGEAMSIVSQNDSTLVLKAPANSSATESTLLFTYTSGSNANAQTASTAVFNNLDNAYTIVFNNSFQNGWGDNSWAGPSGIQTGTAHAVGGTASAEASFPAGGWKVEGFANWWPGFAYDPAYKYLTFWVKGGTVAHKLVLTGNQTVNGYGQVTVQNAYAAQIINVPPTVWTFVKIPLTAPSTAYSQTSTLLNFWANGATANNLGFFLQSGQNSVADVDETYYFDEVAFIK</sequence>
<name>A0A0X8X4E5_9SPHI</name>